<name>A0AAF1A1Q4_SOLVR</name>
<dbReference type="Proteomes" id="UP001234989">
    <property type="component" value="Chromosome 12"/>
</dbReference>
<accession>A0AAF1A1Q4</accession>
<protein>
    <submittedName>
        <fullName evidence="1">Uncharacterized protein</fullName>
    </submittedName>
</protein>
<organism evidence="1 2">
    <name type="scientific">Solanum verrucosum</name>
    <dbReference type="NCBI Taxonomy" id="315347"/>
    <lineage>
        <taxon>Eukaryota</taxon>
        <taxon>Viridiplantae</taxon>
        <taxon>Streptophyta</taxon>
        <taxon>Embryophyta</taxon>
        <taxon>Tracheophyta</taxon>
        <taxon>Spermatophyta</taxon>
        <taxon>Magnoliopsida</taxon>
        <taxon>eudicotyledons</taxon>
        <taxon>Gunneridae</taxon>
        <taxon>Pentapetalae</taxon>
        <taxon>asterids</taxon>
        <taxon>lamiids</taxon>
        <taxon>Solanales</taxon>
        <taxon>Solanaceae</taxon>
        <taxon>Solanoideae</taxon>
        <taxon>Solaneae</taxon>
        <taxon>Solanum</taxon>
    </lineage>
</organism>
<proteinExistence type="predicted"/>
<keyword evidence="2" id="KW-1185">Reference proteome</keyword>
<dbReference type="EMBL" id="CP133623">
    <property type="protein sequence ID" value="WMV57245.1"/>
    <property type="molecule type" value="Genomic_DNA"/>
</dbReference>
<evidence type="ECO:0000313" key="1">
    <source>
        <dbReference type="EMBL" id="WMV57245.1"/>
    </source>
</evidence>
<sequence length="86" mass="9856">MKLQSWNRGMRTMIKIESENQESNGHKNIKRIARVQQQAVCVAVMLPGPRCAKRKTWIKAKKIVTAVNRAQHGHTTHLASCMNKNY</sequence>
<reference evidence="1" key="1">
    <citation type="submission" date="2023-08" db="EMBL/GenBank/DDBJ databases">
        <title>A de novo genome assembly of Solanum verrucosum Schlechtendal, a Mexican diploid species geographically isolated from the other diploid A-genome species in potato relatives.</title>
        <authorList>
            <person name="Hosaka K."/>
        </authorList>
    </citation>
    <scope>NUCLEOTIDE SEQUENCE</scope>
    <source>
        <tissue evidence="1">Young leaves</tissue>
    </source>
</reference>
<gene>
    <name evidence="1" type="ORF">MTR67_050630</name>
</gene>
<evidence type="ECO:0000313" key="2">
    <source>
        <dbReference type="Proteomes" id="UP001234989"/>
    </source>
</evidence>
<dbReference type="AlphaFoldDB" id="A0AAF1A1Q4"/>